<reference evidence="4 5" key="1">
    <citation type="submission" date="2024-08" db="EMBL/GenBank/DDBJ databases">
        <title>Whole-genome sequencing of halo(alkali)philic microorganisms from hypersaline lakes.</title>
        <authorList>
            <person name="Sorokin D.Y."/>
            <person name="Merkel A.Y."/>
            <person name="Messina E."/>
            <person name="Yakimov M."/>
        </authorList>
    </citation>
    <scope>NUCLEOTIDE SEQUENCE [LARGE SCALE GENOMIC DNA]</scope>
    <source>
        <strain evidence="4 5">AB-hyl4</strain>
    </source>
</reference>
<keyword evidence="1" id="KW-0732">Signal</keyword>
<evidence type="ECO:0000313" key="4">
    <source>
        <dbReference type="EMBL" id="MFA9478123.1"/>
    </source>
</evidence>
<comment type="caution">
    <text evidence="4">The sequence shown here is derived from an EMBL/GenBank/DDBJ whole genome shotgun (WGS) entry which is preliminary data.</text>
</comment>
<feature type="domain" description="Calcineurin-like phosphoesterase" evidence="2">
    <location>
        <begin position="177"/>
        <end position="339"/>
    </location>
</feature>
<dbReference type="Gene3D" id="2.60.40.380">
    <property type="entry name" value="Purple acid phosphatase-like, N-terminal"/>
    <property type="match status" value="1"/>
</dbReference>
<dbReference type="EMBL" id="JBGUBD010000004">
    <property type="protein sequence ID" value="MFA9478123.1"/>
    <property type="molecule type" value="Genomic_DNA"/>
</dbReference>
<organism evidence="4 5">
    <name type="scientific">Natronomicrosphaera hydrolytica</name>
    <dbReference type="NCBI Taxonomy" id="3242702"/>
    <lineage>
        <taxon>Bacteria</taxon>
        <taxon>Pseudomonadati</taxon>
        <taxon>Planctomycetota</taxon>
        <taxon>Phycisphaerae</taxon>
        <taxon>Phycisphaerales</taxon>
        <taxon>Phycisphaeraceae</taxon>
        <taxon>Natronomicrosphaera</taxon>
    </lineage>
</organism>
<protein>
    <submittedName>
        <fullName evidence="4">Fibronectin type III domain-containing protein</fullName>
    </submittedName>
</protein>
<dbReference type="InterPro" id="IPR015914">
    <property type="entry name" value="PAPs_N"/>
</dbReference>
<dbReference type="PANTHER" id="PTHR22953">
    <property type="entry name" value="ACID PHOSPHATASE RELATED"/>
    <property type="match status" value="1"/>
</dbReference>
<dbReference type="SUPFAM" id="SSF49363">
    <property type="entry name" value="Purple acid phosphatase, N-terminal domain"/>
    <property type="match status" value="1"/>
</dbReference>
<proteinExistence type="predicted"/>
<dbReference type="RefSeq" id="WP_425345050.1">
    <property type="nucleotide sequence ID" value="NZ_JBGUBD010000004.1"/>
</dbReference>
<dbReference type="PANTHER" id="PTHR22953:SF153">
    <property type="entry name" value="PURPLE ACID PHOSPHATASE"/>
    <property type="match status" value="1"/>
</dbReference>
<name>A0ABV4U3F8_9BACT</name>
<dbReference type="InterPro" id="IPR039331">
    <property type="entry name" value="PAPs-like"/>
</dbReference>
<dbReference type="InterPro" id="IPR029052">
    <property type="entry name" value="Metallo-depent_PP-like"/>
</dbReference>
<keyword evidence="5" id="KW-1185">Reference proteome</keyword>
<dbReference type="Pfam" id="PF00149">
    <property type="entry name" value="Metallophos"/>
    <property type="match status" value="1"/>
</dbReference>
<sequence length="430" mass="49094">MSLFCAGRVDVILLCLLVSLVGVGGGTSAAAAEADPSPRHVRVLWMEQPQHEAVVSWTTHAPGEAHRLYYDTQPRYGELDDYAYEAGDLESGAYTLRSADRERFGPGYYHHAHLDTLEPDTVYYFVAVTDGEVSEEFHFITAPADDPRRVRIIFGGDSRIAGDEPYVHEDRRNMNRRIARLVEQYPDILAFAHGGDYCQRAEWRYIKPWLDDHELIVTAEGRILPIIPARGNHDRGIVFEEKFHWPGRERDYYYTTQLTGQIALITLNTEISLGGDQRTWLADELSELRPTNRWLFAQYHKPAYSSVRGIPDGESRRRNFVPLFEQYRVDLVCESHDHALKRTVPIRDGQPDFEAGIIYIGDGGLGVPQREPDPSRWWFEEPGFAKPTHHVHMLTFEHDALRVQAFGMDGETLDDFTVEPQVQVTAEASR</sequence>
<dbReference type="Gene3D" id="3.60.21.10">
    <property type="match status" value="1"/>
</dbReference>
<feature type="domain" description="Purple acid phosphatase N-terminal" evidence="3">
    <location>
        <begin position="38"/>
        <end position="141"/>
    </location>
</feature>
<dbReference type="SUPFAM" id="SSF56300">
    <property type="entry name" value="Metallo-dependent phosphatases"/>
    <property type="match status" value="1"/>
</dbReference>
<dbReference type="InterPro" id="IPR008963">
    <property type="entry name" value="Purple_acid_Pase-like_N"/>
</dbReference>
<evidence type="ECO:0000259" key="2">
    <source>
        <dbReference type="Pfam" id="PF00149"/>
    </source>
</evidence>
<evidence type="ECO:0000313" key="5">
    <source>
        <dbReference type="Proteomes" id="UP001575105"/>
    </source>
</evidence>
<evidence type="ECO:0000259" key="3">
    <source>
        <dbReference type="Pfam" id="PF16656"/>
    </source>
</evidence>
<evidence type="ECO:0000256" key="1">
    <source>
        <dbReference type="ARBA" id="ARBA00022729"/>
    </source>
</evidence>
<gene>
    <name evidence="4" type="ORF">ACERK3_07405</name>
</gene>
<dbReference type="Pfam" id="PF16656">
    <property type="entry name" value="Pur_ac_phosph_N"/>
    <property type="match status" value="1"/>
</dbReference>
<dbReference type="Proteomes" id="UP001575105">
    <property type="component" value="Unassembled WGS sequence"/>
</dbReference>
<dbReference type="InterPro" id="IPR004843">
    <property type="entry name" value="Calcineurin-like_PHP"/>
</dbReference>
<accession>A0ABV4U3F8</accession>